<dbReference type="InterPro" id="IPR010869">
    <property type="entry name" value="DUF1501"/>
</dbReference>
<sequence length="468" mass="50896">MPNLCNSGQSSFLSRRDMLRGAGMGLGALALADLMGGGASASTVANPARAKPTRTAPKAKSIIWLFQEGGPSAFDLFDPKPMLTRRAGQQLPGVDPFFGSPGPLMKSPYKFAQYGESGAWVSDVMPEITACVDDIAFIKSMHCESNSHAPAMYQMNTGYARPGFPSAGAWVTYGLGSENTDLPGFVVLPKQVGSKGGALNWGAGFLPSAFQGTTFRGGGQPILNLRRPADLSDAQQRAQLDLALRLNQQHLEAHPAERDLEARIASFELAYRMQFEAARAVDLSEETTATKQMYGMEEEPTRDYGQKLLLARRLVERGVRFVQAYPADHWDAHDNLRKNHDELARMTDKPVAALLKDLKQRGLLETTLVVWGGEFGRLPVSQKGVGRDHNPYGFLVWMAGGGVLGGTSVGETDDFGYHVAQHPVSVPDLHATVLHLMGIQHERLTYHHSGRNFRLTDVSGEVITPILA</sequence>
<proteinExistence type="predicted"/>
<keyword evidence="2" id="KW-1185">Reference proteome</keyword>
<dbReference type="PANTHER" id="PTHR43737">
    <property type="entry name" value="BLL7424 PROTEIN"/>
    <property type="match status" value="1"/>
</dbReference>
<dbReference type="AlphaFoldDB" id="A0A518DC36"/>
<dbReference type="InterPro" id="IPR006311">
    <property type="entry name" value="TAT_signal"/>
</dbReference>
<name>A0A518DC36_9BACT</name>
<protein>
    <recommendedName>
        <fullName evidence="3">Sulfatase</fullName>
    </recommendedName>
</protein>
<dbReference type="RefSeq" id="WP_145284744.1">
    <property type="nucleotide sequence ID" value="NZ_CP036291.1"/>
</dbReference>
<dbReference type="Pfam" id="PF07394">
    <property type="entry name" value="DUF1501"/>
    <property type="match status" value="1"/>
</dbReference>
<reference evidence="1 2" key="1">
    <citation type="submission" date="2019-02" db="EMBL/GenBank/DDBJ databases">
        <title>Deep-cultivation of Planctomycetes and their phenomic and genomic characterization uncovers novel biology.</title>
        <authorList>
            <person name="Wiegand S."/>
            <person name="Jogler M."/>
            <person name="Boedeker C."/>
            <person name="Pinto D."/>
            <person name="Vollmers J."/>
            <person name="Rivas-Marin E."/>
            <person name="Kohn T."/>
            <person name="Peeters S.H."/>
            <person name="Heuer A."/>
            <person name="Rast P."/>
            <person name="Oberbeckmann S."/>
            <person name="Bunk B."/>
            <person name="Jeske O."/>
            <person name="Meyerdierks A."/>
            <person name="Storesund J.E."/>
            <person name="Kallscheuer N."/>
            <person name="Luecker S."/>
            <person name="Lage O.M."/>
            <person name="Pohl T."/>
            <person name="Merkel B.J."/>
            <person name="Hornburger P."/>
            <person name="Mueller R.-W."/>
            <person name="Bruemmer F."/>
            <person name="Labrenz M."/>
            <person name="Spormann A.M."/>
            <person name="Op den Camp H."/>
            <person name="Overmann J."/>
            <person name="Amann R."/>
            <person name="Jetten M.S.M."/>
            <person name="Mascher T."/>
            <person name="Medema M.H."/>
            <person name="Devos D.P."/>
            <person name="Kaster A.-K."/>
            <person name="Ovreas L."/>
            <person name="Rohde M."/>
            <person name="Galperin M.Y."/>
            <person name="Jogler C."/>
        </authorList>
    </citation>
    <scope>NUCLEOTIDE SEQUENCE [LARGE SCALE GENOMIC DNA]</scope>
    <source>
        <strain evidence="1 2">Pla175</strain>
    </source>
</reference>
<dbReference type="PROSITE" id="PS51318">
    <property type="entry name" value="TAT"/>
    <property type="match status" value="1"/>
</dbReference>
<dbReference type="Gene3D" id="3.40.720.10">
    <property type="entry name" value="Alkaline Phosphatase, subunit A"/>
    <property type="match status" value="1"/>
</dbReference>
<dbReference type="EMBL" id="CP036291">
    <property type="protein sequence ID" value="QDU89029.1"/>
    <property type="molecule type" value="Genomic_DNA"/>
</dbReference>
<dbReference type="SUPFAM" id="SSF53649">
    <property type="entry name" value="Alkaline phosphatase-like"/>
    <property type="match status" value="1"/>
</dbReference>
<dbReference type="InterPro" id="IPR017850">
    <property type="entry name" value="Alkaline_phosphatase_core_sf"/>
</dbReference>
<organism evidence="1 2">
    <name type="scientific">Pirellulimonas nuda</name>
    <dbReference type="NCBI Taxonomy" id="2528009"/>
    <lineage>
        <taxon>Bacteria</taxon>
        <taxon>Pseudomonadati</taxon>
        <taxon>Planctomycetota</taxon>
        <taxon>Planctomycetia</taxon>
        <taxon>Pirellulales</taxon>
        <taxon>Lacipirellulaceae</taxon>
        <taxon>Pirellulimonas</taxon>
    </lineage>
</organism>
<dbReference type="KEGG" id="pnd:Pla175_24140"/>
<evidence type="ECO:0000313" key="1">
    <source>
        <dbReference type="EMBL" id="QDU89029.1"/>
    </source>
</evidence>
<gene>
    <name evidence="1" type="ORF">Pla175_24140</name>
</gene>
<accession>A0A518DC36</accession>
<evidence type="ECO:0000313" key="2">
    <source>
        <dbReference type="Proteomes" id="UP000317429"/>
    </source>
</evidence>
<dbReference type="Proteomes" id="UP000317429">
    <property type="component" value="Chromosome"/>
</dbReference>
<dbReference type="OrthoDB" id="127333at2"/>
<dbReference type="PANTHER" id="PTHR43737:SF1">
    <property type="entry name" value="DUF1501 DOMAIN-CONTAINING PROTEIN"/>
    <property type="match status" value="1"/>
</dbReference>
<evidence type="ECO:0008006" key="3">
    <source>
        <dbReference type="Google" id="ProtNLM"/>
    </source>
</evidence>